<reference evidence="2 3" key="1">
    <citation type="journal article" date="2021" name="Nat. Commun.">
        <title>Genetic determinants of endophytism in the Arabidopsis root mycobiome.</title>
        <authorList>
            <person name="Mesny F."/>
            <person name="Miyauchi S."/>
            <person name="Thiergart T."/>
            <person name="Pickel B."/>
            <person name="Atanasova L."/>
            <person name="Karlsson M."/>
            <person name="Huettel B."/>
            <person name="Barry K.W."/>
            <person name="Haridas S."/>
            <person name="Chen C."/>
            <person name="Bauer D."/>
            <person name="Andreopoulos W."/>
            <person name="Pangilinan J."/>
            <person name="LaButti K."/>
            <person name="Riley R."/>
            <person name="Lipzen A."/>
            <person name="Clum A."/>
            <person name="Drula E."/>
            <person name="Henrissat B."/>
            <person name="Kohler A."/>
            <person name="Grigoriev I.V."/>
            <person name="Martin F.M."/>
            <person name="Hacquard S."/>
        </authorList>
    </citation>
    <scope>NUCLEOTIDE SEQUENCE [LARGE SCALE GENOMIC DNA]</scope>
    <source>
        <strain evidence="2 3">MPI-SDFR-AT-0080</strain>
    </source>
</reference>
<sequence>MQQALSTRPHQTAAAARAPSSVKSLDASQGSLARSTQHASRRVLRSRVQGASPVSPVRWNTTPPAAAQRKTATWIARQAHQRAAVAAPAAPSHQASERACCVPGSQQPTTSGVAPARQAWPGQHFPNRPASKQPTVRDATAHPSPSHSPSAWTPVKARDHPASPPSAPSATSSSSFCQPRRPPAPGPCPPESCATPR</sequence>
<dbReference type="Proteomes" id="UP000774617">
    <property type="component" value="Unassembled WGS sequence"/>
</dbReference>
<gene>
    <name evidence="2" type="ORF">B0J12DRAFT_703146</name>
</gene>
<proteinExistence type="predicted"/>
<dbReference type="EMBL" id="JAGTJR010000033">
    <property type="protein sequence ID" value="KAH7038521.1"/>
    <property type="molecule type" value="Genomic_DNA"/>
</dbReference>
<evidence type="ECO:0000313" key="2">
    <source>
        <dbReference type="EMBL" id="KAH7038521.1"/>
    </source>
</evidence>
<name>A0ABQ8FZE0_9PEZI</name>
<feature type="compositionally biased region" description="Pro residues" evidence="1">
    <location>
        <begin position="180"/>
        <end position="190"/>
    </location>
</feature>
<feature type="region of interest" description="Disordered" evidence="1">
    <location>
        <begin position="1"/>
        <end position="197"/>
    </location>
</feature>
<organism evidence="2 3">
    <name type="scientific">Macrophomina phaseolina</name>
    <dbReference type="NCBI Taxonomy" id="35725"/>
    <lineage>
        <taxon>Eukaryota</taxon>
        <taxon>Fungi</taxon>
        <taxon>Dikarya</taxon>
        <taxon>Ascomycota</taxon>
        <taxon>Pezizomycotina</taxon>
        <taxon>Dothideomycetes</taxon>
        <taxon>Dothideomycetes incertae sedis</taxon>
        <taxon>Botryosphaeriales</taxon>
        <taxon>Botryosphaeriaceae</taxon>
        <taxon>Macrophomina</taxon>
    </lineage>
</organism>
<protein>
    <submittedName>
        <fullName evidence="2">Uncharacterized protein</fullName>
    </submittedName>
</protein>
<comment type="caution">
    <text evidence="2">The sequence shown here is derived from an EMBL/GenBank/DDBJ whole genome shotgun (WGS) entry which is preliminary data.</text>
</comment>
<feature type="compositionally biased region" description="Polar residues" evidence="1">
    <location>
        <begin position="21"/>
        <end position="38"/>
    </location>
</feature>
<accession>A0ABQ8FZE0</accession>
<feature type="compositionally biased region" description="Low complexity" evidence="1">
    <location>
        <begin position="76"/>
        <end position="94"/>
    </location>
</feature>
<keyword evidence="3" id="KW-1185">Reference proteome</keyword>
<feature type="compositionally biased region" description="Polar residues" evidence="1">
    <location>
        <begin position="1"/>
        <end position="10"/>
    </location>
</feature>
<evidence type="ECO:0000256" key="1">
    <source>
        <dbReference type="SAM" id="MobiDB-lite"/>
    </source>
</evidence>
<feature type="compositionally biased region" description="Low complexity" evidence="1">
    <location>
        <begin position="141"/>
        <end position="154"/>
    </location>
</feature>
<evidence type="ECO:0000313" key="3">
    <source>
        <dbReference type="Proteomes" id="UP000774617"/>
    </source>
</evidence>